<dbReference type="SUPFAM" id="SSF55785">
    <property type="entry name" value="PYP-like sensor domain (PAS domain)"/>
    <property type="match status" value="1"/>
</dbReference>
<dbReference type="InterPro" id="IPR013767">
    <property type="entry name" value="PAS_fold"/>
</dbReference>
<name>A0A239F1I6_9BURK</name>
<dbReference type="PROSITE" id="PS50112">
    <property type="entry name" value="PAS"/>
    <property type="match status" value="1"/>
</dbReference>
<gene>
    <name evidence="2" type="ORF">SAMN06265795_103130</name>
</gene>
<reference evidence="2 3" key="1">
    <citation type="submission" date="2017-06" db="EMBL/GenBank/DDBJ databases">
        <authorList>
            <person name="Kim H.J."/>
            <person name="Triplett B.A."/>
        </authorList>
    </citation>
    <scope>NUCLEOTIDE SEQUENCE [LARGE SCALE GENOMIC DNA]</scope>
    <source>
        <strain evidence="2 3">U15</strain>
    </source>
</reference>
<evidence type="ECO:0000259" key="1">
    <source>
        <dbReference type="PROSITE" id="PS50112"/>
    </source>
</evidence>
<organism evidence="2 3">
    <name type="scientific">Noviherbaspirillum humi</name>
    <dbReference type="NCBI Taxonomy" id="1688639"/>
    <lineage>
        <taxon>Bacteria</taxon>
        <taxon>Pseudomonadati</taxon>
        <taxon>Pseudomonadota</taxon>
        <taxon>Betaproteobacteria</taxon>
        <taxon>Burkholderiales</taxon>
        <taxon>Oxalobacteraceae</taxon>
        <taxon>Noviherbaspirillum</taxon>
    </lineage>
</organism>
<dbReference type="NCBIfam" id="TIGR00229">
    <property type="entry name" value="sensory_box"/>
    <property type="match status" value="1"/>
</dbReference>
<evidence type="ECO:0000313" key="3">
    <source>
        <dbReference type="Proteomes" id="UP000198284"/>
    </source>
</evidence>
<sequence>MHLLDAPLSDLFLVTFNHSMTGMAIVDADGAVLSHNAALTGMLGYRDDALAHMNFSELVHRHDRSSVLAAWRRLWARDGTSLQIRAMLVRRDHTLAWVRLSLAIAREPLAGKEVAVLQIQDDTGLKLATEQLANLSVPLGDEAPGHALQA</sequence>
<accession>A0A239F1I6</accession>
<feature type="domain" description="PAS" evidence="1">
    <location>
        <begin position="23"/>
        <end position="78"/>
    </location>
</feature>
<dbReference type="InterPro" id="IPR035965">
    <property type="entry name" value="PAS-like_dom_sf"/>
</dbReference>
<keyword evidence="3" id="KW-1185">Reference proteome</keyword>
<dbReference type="Gene3D" id="3.30.450.20">
    <property type="entry name" value="PAS domain"/>
    <property type="match status" value="1"/>
</dbReference>
<dbReference type="CDD" id="cd00130">
    <property type="entry name" value="PAS"/>
    <property type="match status" value="1"/>
</dbReference>
<dbReference type="InterPro" id="IPR000014">
    <property type="entry name" value="PAS"/>
</dbReference>
<protein>
    <submittedName>
        <fullName evidence="2">PAS domain S-box-containing protein</fullName>
    </submittedName>
</protein>
<dbReference type="RefSeq" id="WP_176442359.1">
    <property type="nucleotide sequence ID" value="NZ_FZOT01000003.1"/>
</dbReference>
<evidence type="ECO:0000313" key="2">
    <source>
        <dbReference type="EMBL" id="SNS50796.1"/>
    </source>
</evidence>
<dbReference type="SMART" id="SM00091">
    <property type="entry name" value="PAS"/>
    <property type="match status" value="1"/>
</dbReference>
<dbReference type="Pfam" id="PF00989">
    <property type="entry name" value="PAS"/>
    <property type="match status" value="1"/>
</dbReference>
<dbReference type="AlphaFoldDB" id="A0A239F1I6"/>
<proteinExistence type="predicted"/>
<dbReference type="GO" id="GO:0006355">
    <property type="term" value="P:regulation of DNA-templated transcription"/>
    <property type="evidence" value="ECO:0007669"/>
    <property type="project" value="InterPro"/>
</dbReference>
<dbReference type="Proteomes" id="UP000198284">
    <property type="component" value="Unassembled WGS sequence"/>
</dbReference>
<dbReference type="EMBL" id="FZOT01000003">
    <property type="protein sequence ID" value="SNS50796.1"/>
    <property type="molecule type" value="Genomic_DNA"/>
</dbReference>